<dbReference type="RefSeq" id="XP_064669981.1">
    <property type="nucleotide sequence ID" value="XM_064819387.1"/>
</dbReference>
<organism evidence="2 3">
    <name type="scientific">Canariomyces notabilis</name>
    <dbReference type="NCBI Taxonomy" id="2074819"/>
    <lineage>
        <taxon>Eukaryota</taxon>
        <taxon>Fungi</taxon>
        <taxon>Dikarya</taxon>
        <taxon>Ascomycota</taxon>
        <taxon>Pezizomycotina</taxon>
        <taxon>Sordariomycetes</taxon>
        <taxon>Sordariomycetidae</taxon>
        <taxon>Sordariales</taxon>
        <taxon>Chaetomiaceae</taxon>
        <taxon>Canariomyces</taxon>
    </lineage>
</organism>
<proteinExistence type="predicted"/>
<dbReference type="PANTHER" id="PTHR47534">
    <property type="entry name" value="YALI0E05731P"/>
    <property type="match status" value="1"/>
</dbReference>
<sequence>MAVRALVVGGTNGIGYAMACRIASEAKSSVIISGRTKPQSIPHPNIEFRPLDASSMQQIKQYANAFKQSAQQQQLDLLIMTQGIMTMAGRTETPEGIDRKMAVHYYGKQLLIRELLPALKDDAKVVIVFDGKYGNPDKLNWDDLDLKRNFSLGNAANHCMIMNDAMIQWWAAQQRQQGIHHTRHFVHAYPGGVKTGILRDLPWYLRAPAWALGSLIAVSPETCANNLLNGVSKSAAEGNDHGRFWSNIDNKGRLIGNKAIWTEEQMQRIAEHTWKLVDGR</sequence>
<dbReference type="PANTHER" id="PTHR47534:SF3">
    <property type="entry name" value="ALCOHOL DEHYDROGENASE-LIKE C-TERMINAL DOMAIN-CONTAINING PROTEIN"/>
    <property type="match status" value="1"/>
</dbReference>
<dbReference type="Proteomes" id="UP001302812">
    <property type="component" value="Unassembled WGS sequence"/>
</dbReference>
<dbReference type="GeneID" id="89943513"/>
<accession>A0AAN6TDV2</accession>
<dbReference type="Pfam" id="PF00106">
    <property type="entry name" value="adh_short"/>
    <property type="match status" value="1"/>
</dbReference>
<dbReference type="InterPro" id="IPR036291">
    <property type="entry name" value="NAD(P)-bd_dom_sf"/>
</dbReference>
<dbReference type="SUPFAM" id="SSF51735">
    <property type="entry name" value="NAD(P)-binding Rossmann-fold domains"/>
    <property type="match status" value="1"/>
</dbReference>
<protein>
    <submittedName>
        <fullName evidence="2">NAD(P)-binding protein</fullName>
    </submittedName>
</protein>
<dbReference type="InterPro" id="IPR052228">
    <property type="entry name" value="Sec_Metab_Biosynth_Oxidored"/>
</dbReference>
<dbReference type="InterPro" id="IPR002347">
    <property type="entry name" value="SDR_fam"/>
</dbReference>
<evidence type="ECO:0000313" key="3">
    <source>
        <dbReference type="Proteomes" id="UP001302812"/>
    </source>
</evidence>
<gene>
    <name evidence="2" type="ORF">N656DRAFT_89191</name>
</gene>
<dbReference type="GO" id="GO:0016491">
    <property type="term" value="F:oxidoreductase activity"/>
    <property type="evidence" value="ECO:0007669"/>
    <property type="project" value="UniProtKB-KW"/>
</dbReference>
<dbReference type="Gene3D" id="3.40.50.720">
    <property type="entry name" value="NAD(P)-binding Rossmann-like Domain"/>
    <property type="match status" value="1"/>
</dbReference>
<comment type="caution">
    <text evidence="2">The sequence shown here is derived from an EMBL/GenBank/DDBJ whole genome shotgun (WGS) entry which is preliminary data.</text>
</comment>
<keyword evidence="3" id="KW-1185">Reference proteome</keyword>
<evidence type="ECO:0000313" key="2">
    <source>
        <dbReference type="EMBL" id="KAK4112411.1"/>
    </source>
</evidence>
<dbReference type="EMBL" id="MU853342">
    <property type="protein sequence ID" value="KAK4112411.1"/>
    <property type="molecule type" value="Genomic_DNA"/>
</dbReference>
<dbReference type="AlphaFoldDB" id="A0AAN6TDV2"/>
<keyword evidence="1" id="KW-0560">Oxidoreductase</keyword>
<name>A0AAN6TDV2_9PEZI</name>
<evidence type="ECO:0000256" key="1">
    <source>
        <dbReference type="ARBA" id="ARBA00023002"/>
    </source>
</evidence>
<reference evidence="2" key="2">
    <citation type="submission" date="2023-05" db="EMBL/GenBank/DDBJ databases">
        <authorList>
            <consortium name="Lawrence Berkeley National Laboratory"/>
            <person name="Steindorff A."/>
            <person name="Hensen N."/>
            <person name="Bonometti L."/>
            <person name="Westerberg I."/>
            <person name="Brannstrom I.O."/>
            <person name="Guillou S."/>
            <person name="Cros-Aarteil S."/>
            <person name="Calhoun S."/>
            <person name="Haridas S."/>
            <person name="Kuo A."/>
            <person name="Mondo S."/>
            <person name="Pangilinan J."/>
            <person name="Riley R."/>
            <person name="Labutti K."/>
            <person name="Andreopoulos B."/>
            <person name="Lipzen A."/>
            <person name="Chen C."/>
            <person name="Yanf M."/>
            <person name="Daum C."/>
            <person name="Ng V."/>
            <person name="Clum A."/>
            <person name="Ohm R."/>
            <person name="Martin F."/>
            <person name="Silar P."/>
            <person name="Natvig D."/>
            <person name="Lalanne C."/>
            <person name="Gautier V."/>
            <person name="Ament-Velasquez S.L."/>
            <person name="Kruys A."/>
            <person name="Hutchinson M.I."/>
            <person name="Powell A.J."/>
            <person name="Barry K."/>
            <person name="Miller A.N."/>
            <person name="Grigoriev I.V."/>
            <person name="Debuchy R."/>
            <person name="Gladieux P."/>
            <person name="Thoren M.H."/>
            <person name="Johannesson H."/>
        </authorList>
    </citation>
    <scope>NUCLEOTIDE SEQUENCE</scope>
    <source>
        <strain evidence="2">CBS 508.74</strain>
    </source>
</reference>
<reference evidence="2" key="1">
    <citation type="journal article" date="2023" name="Mol. Phylogenet. Evol.">
        <title>Genome-scale phylogeny and comparative genomics of the fungal order Sordariales.</title>
        <authorList>
            <person name="Hensen N."/>
            <person name="Bonometti L."/>
            <person name="Westerberg I."/>
            <person name="Brannstrom I.O."/>
            <person name="Guillou S."/>
            <person name="Cros-Aarteil S."/>
            <person name="Calhoun S."/>
            <person name="Haridas S."/>
            <person name="Kuo A."/>
            <person name="Mondo S."/>
            <person name="Pangilinan J."/>
            <person name="Riley R."/>
            <person name="LaButti K."/>
            <person name="Andreopoulos B."/>
            <person name="Lipzen A."/>
            <person name="Chen C."/>
            <person name="Yan M."/>
            <person name="Daum C."/>
            <person name="Ng V."/>
            <person name="Clum A."/>
            <person name="Steindorff A."/>
            <person name="Ohm R.A."/>
            <person name="Martin F."/>
            <person name="Silar P."/>
            <person name="Natvig D.O."/>
            <person name="Lalanne C."/>
            <person name="Gautier V."/>
            <person name="Ament-Velasquez S.L."/>
            <person name="Kruys A."/>
            <person name="Hutchinson M.I."/>
            <person name="Powell A.J."/>
            <person name="Barry K."/>
            <person name="Miller A.N."/>
            <person name="Grigoriev I.V."/>
            <person name="Debuchy R."/>
            <person name="Gladieux P."/>
            <person name="Hiltunen Thoren M."/>
            <person name="Johannesson H."/>
        </authorList>
    </citation>
    <scope>NUCLEOTIDE SEQUENCE</scope>
    <source>
        <strain evidence="2">CBS 508.74</strain>
    </source>
</reference>